<dbReference type="SUPFAM" id="SSF52058">
    <property type="entry name" value="L domain-like"/>
    <property type="match status" value="1"/>
</dbReference>
<gene>
    <name evidence="2" type="ORF">V6N11_053706</name>
</gene>
<dbReference type="InterPro" id="IPR044974">
    <property type="entry name" value="Disease_R_plants"/>
</dbReference>
<evidence type="ECO:0000313" key="3">
    <source>
        <dbReference type="Proteomes" id="UP001396334"/>
    </source>
</evidence>
<dbReference type="Gene3D" id="3.80.10.10">
    <property type="entry name" value="Ribonuclease Inhibitor"/>
    <property type="match status" value="3"/>
</dbReference>
<dbReference type="EMBL" id="JBBPBN010000017">
    <property type="protein sequence ID" value="KAK9019178.1"/>
    <property type="molecule type" value="Genomic_DNA"/>
</dbReference>
<evidence type="ECO:0000256" key="1">
    <source>
        <dbReference type="SAM" id="Phobius"/>
    </source>
</evidence>
<keyword evidence="1" id="KW-1133">Transmembrane helix</keyword>
<comment type="caution">
    <text evidence="2">The sequence shown here is derived from an EMBL/GenBank/DDBJ whole genome shotgun (WGS) entry which is preliminary data.</text>
</comment>
<sequence length="544" mass="62944">MMLLCSPGFENMLNLRYIHVDFLWYLFNFFHNEKLLADKVDSVSLPNELRYFCWMFYPFKSLSPSFNPNNLVVLKLRFGDMEQLWNEDHQDLVNLRTIELSCCKKLKKIPDLSRAKNLQSLICTGCESLVELPWLNCLASLERLDISGCMNLRKMSDISAAINLKWLNCKDCVSLVELPCLNHLKSLQKLEYENCRKLEKFPVLPNVFSELDFSHTEIKEVPDSIQHLVGLRKLRLSYSKVENVSINISKLESLRELDLNHCENLRTLRRLPRNLWRLDVSHCISLVEVSFTNHNSDSFHGSHDAPQEESFSISFWNCRWLNQDSVKNIGSNAMLQIQSLAQRWVRRKEMSRQEYKDSFRNRLFCCFPGKDISTDVFYYGSRNYSLDLKIRSNGSSESRFLAFAVCLVADLTVAKEFLAFNCKYQLTAGSGEKLTGECYISDGGLGRINEGDYVMILFSRDMITIDKDYEEASFQFYITSSDGVEIEVEKCGVHVFYVDAESYIISDVMVSNQNFDSQQGDGGCRNYSLLIIFLIFILLLLLKT</sequence>
<accession>A0ABR2S2C2</accession>
<organism evidence="2 3">
    <name type="scientific">Hibiscus sabdariffa</name>
    <name type="common">roselle</name>
    <dbReference type="NCBI Taxonomy" id="183260"/>
    <lineage>
        <taxon>Eukaryota</taxon>
        <taxon>Viridiplantae</taxon>
        <taxon>Streptophyta</taxon>
        <taxon>Embryophyta</taxon>
        <taxon>Tracheophyta</taxon>
        <taxon>Spermatophyta</taxon>
        <taxon>Magnoliopsida</taxon>
        <taxon>eudicotyledons</taxon>
        <taxon>Gunneridae</taxon>
        <taxon>Pentapetalae</taxon>
        <taxon>rosids</taxon>
        <taxon>malvids</taxon>
        <taxon>Malvales</taxon>
        <taxon>Malvaceae</taxon>
        <taxon>Malvoideae</taxon>
        <taxon>Hibiscus</taxon>
    </lineage>
</organism>
<dbReference type="InterPro" id="IPR032675">
    <property type="entry name" value="LRR_dom_sf"/>
</dbReference>
<evidence type="ECO:0000313" key="2">
    <source>
        <dbReference type="EMBL" id="KAK9019178.1"/>
    </source>
</evidence>
<protein>
    <submittedName>
        <fullName evidence="2">Uncharacterized protein</fullName>
    </submittedName>
</protein>
<dbReference type="PANTHER" id="PTHR11017:SF479">
    <property type="entry name" value="DISEASE RESISTANCE PROTEIN (TIR-NBS-LRR CLASS) FAMILY"/>
    <property type="match status" value="1"/>
</dbReference>
<keyword evidence="1" id="KW-0472">Membrane</keyword>
<feature type="transmembrane region" description="Helical" evidence="1">
    <location>
        <begin position="526"/>
        <end position="542"/>
    </location>
</feature>
<proteinExistence type="predicted"/>
<reference evidence="2 3" key="1">
    <citation type="journal article" date="2024" name="G3 (Bethesda)">
        <title>Genome assembly of Hibiscus sabdariffa L. provides insights into metabolisms of medicinal natural products.</title>
        <authorList>
            <person name="Kim T."/>
        </authorList>
    </citation>
    <scope>NUCLEOTIDE SEQUENCE [LARGE SCALE GENOMIC DNA]</scope>
    <source>
        <strain evidence="2">TK-2024</strain>
        <tissue evidence="2">Old leaves</tissue>
    </source>
</reference>
<dbReference type="Proteomes" id="UP001396334">
    <property type="component" value="Unassembled WGS sequence"/>
</dbReference>
<name>A0ABR2S2C2_9ROSI</name>
<dbReference type="PANTHER" id="PTHR11017">
    <property type="entry name" value="LEUCINE-RICH REPEAT-CONTAINING PROTEIN"/>
    <property type="match status" value="1"/>
</dbReference>
<keyword evidence="1" id="KW-0812">Transmembrane</keyword>
<keyword evidence="3" id="KW-1185">Reference proteome</keyword>